<comment type="similarity">
    <text evidence="1">Belongs to the chaperonin (HSP60) family.</text>
</comment>
<evidence type="ECO:0000256" key="1">
    <source>
        <dbReference type="ARBA" id="ARBA00006607"/>
    </source>
</evidence>
<dbReference type="Gene3D" id="1.10.560.10">
    <property type="entry name" value="GroEL-like equatorial domain"/>
    <property type="match status" value="1"/>
</dbReference>
<accession>A0ABT4DL09</accession>
<name>A0ABT4DL09_9BACL</name>
<gene>
    <name evidence="5" type="ORF">M5X09_00005</name>
</gene>
<keyword evidence="4" id="KW-0143">Chaperone</keyword>
<evidence type="ECO:0000256" key="4">
    <source>
        <dbReference type="ARBA" id="ARBA00023186"/>
    </source>
</evidence>
<keyword evidence="6" id="KW-1185">Reference proteome</keyword>
<dbReference type="InterPro" id="IPR002423">
    <property type="entry name" value="Cpn60/GroEL/TCP-1"/>
</dbReference>
<dbReference type="InterPro" id="IPR027413">
    <property type="entry name" value="GROEL-like_equatorial_sf"/>
</dbReference>
<dbReference type="RefSeq" id="WP_272595492.1">
    <property type="nucleotide sequence ID" value="NZ_JAMDLV010000009.1"/>
</dbReference>
<keyword evidence="3" id="KW-0067">ATP-binding</keyword>
<dbReference type="Pfam" id="PF00118">
    <property type="entry name" value="Cpn60_TCP1"/>
    <property type="match status" value="1"/>
</dbReference>
<protein>
    <submittedName>
        <fullName evidence="5">TCP-1/cpn60 chaperonin family protein</fullName>
    </submittedName>
</protein>
<keyword evidence="2" id="KW-0547">Nucleotide-binding</keyword>
<dbReference type="PANTHER" id="PTHR11353">
    <property type="entry name" value="CHAPERONIN"/>
    <property type="match status" value="1"/>
</dbReference>
<evidence type="ECO:0000256" key="3">
    <source>
        <dbReference type="ARBA" id="ARBA00022840"/>
    </source>
</evidence>
<proteinExistence type="inferred from homology"/>
<evidence type="ECO:0000313" key="5">
    <source>
        <dbReference type="EMBL" id="MCY9518052.1"/>
    </source>
</evidence>
<evidence type="ECO:0000256" key="2">
    <source>
        <dbReference type="ARBA" id="ARBA00022741"/>
    </source>
</evidence>
<dbReference type="EMBL" id="JAMDLW010000001">
    <property type="protein sequence ID" value="MCY9518052.1"/>
    <property type="molecule type" value="Genomic_DNA"/>
</dbReference>
<evidence type="ECO:0000313" key="6">
    <source>
        <dbReference type="Proteomes" id="UP001207626"/>
    </source>
</evidence>
<reference evidence="5 6" key="1">
    <citation type="submission" date="2022-05" db="EMBL/GenBank/DDBJ databases">
        <title>Genome Sequencing of Bee-Associated Microbes.</title>
        <authorList>
            <person name="Dunlap C."/>
        </authorList>
    </citation>
    <scope>NUCLEOTIDE SEQUENCE [LARGE SCALE GENOMIC DNA]</scope>
    <source>
        <strain evidence="5 6">NRRL NRS-1438</strain>
    </source>
</reference>
<dbReference type="SUPFAM" id="SSF48592">
    <property type="entry name" value="GroEL equatorial domain-like"/>
    <property type="match status" value="1"/>
</dbReference>
<organism evidence="5 6">
    <name type="scientific">Paenibacillus apiarius</name>
    <dbReference type="NCBI Taxonomy" id="46240"/>
    <lineage>
        <taxon>Bacteria</taxon>
        <taxon>Bacillati</taxon>
        <taxon>Bacillota</taxon>
        <taxon>Bacilli</taxon>
        <taxon>Bacillales</taxon>
        <taxon>Paenibacillaceae</taxon>
        <taxon>Paenibacillus</taxon>
    </lineage>
</organism>
<comment type="caution">
    <text evidence="5">The sequence shown here is derived from an EMBL/GenBank/DDBJ whole genome shotgun (WGS) entry which is preliminary data.</text>
</comment>
<sequence length="142" mass="14730">AQDAAAALQAAVQGGVLPGGGTTELALSYRLERYRETVRGMEAFGIAAVAQALRKPMAQIVLNAGFNPLEKLEEARAAQMTEGSDAIGIDCDSGALMDYSRAGIFDPATVKLHALHAAGEVAAAVLRIHTVIKMKPDAPTSA</sequence>
<dbReference type="InterPro" id="IPR017998">
    <property type="entry name" value="Chaperone_TCP-1"/>
</dbReference>
<dbReference type="Proteomes" id="UP001207626">
    <property type="component" value="Unassembled WGS sequence"/>
</dbReference>
<feature type="non-terminal residue" evidence="5">
    <location>
        <position position="1"/>
    </location>
</feature>